<dbReference type="Gene3D" id="1.10.1380.10">
    <property type="entry name" value="Neutral endopeptidase , domain2"/>
    <property type="match status" value="1"/>
</dbReference>
<dbReference type="AlphaFoldDB" id="A0A1S8WWK1"/>
<gene>
    <name evidence="1" type="ORF">X801_05306</name>
</gene>
<proteinExistence type="predicted"/>
<evidence type="ECO:0000313" key="2">
    <source>
        <dbReference type="Proteomes" id="UP000243686"/>
    </source>
</evidence>
<name>A0A1S8WWK1_OPIVI</name>
<feature type="non-terminal residue" evidence="1">
    <location>
        <position position="301"/>
    </location>
</feature>
<protein>
    <submittedName>
        <fullName evidence="1">Uncharacterized protein</fullName>
    </submittedName>
</protein>
<organism evidence="1 2">
    <name type="scientific">Opisthorchis viverrini</name>
    <name type="common">Southeast Asian liver fluke</name>
    <dbReference type="NCBI Taxonomy" id="6198"/>
    <lineage>
        <taxon>Eukaryota</taxon>
        <taxon>Metazoa</taxon>
        <taxon>Spiralia</taxon>
        <taxon>Lophotrochozoa</taxon>
        <taxon>Platyhelminthes</taxon>
        <taxon>Trematoda</taxon>
        <taxon>Digenea</taxon>
        <taxon>Opisthorchiida</taxon>
        <taxon>Opisthorchiata</taxon>
        <taxon>Opisthorchiidae</taxon>
        <taxon>Opisthorchis</taxon>
    </lineage>
</organism>
<reference evidence="1 2" key="1">
    <citation type="submission" date="2015-03" db="EMBL/GenBank/DDBJ databases">
        <title>Draft genome of the nematode, Opisthorchis viverrini.</title>
        <authorList>
            <person name="Mitreva M."/>
        </authorList>
    </citation>
    <scope>NUCLEOTIDE SEQUENCE [LARGE SCALE GENOMIC DNA]</scope>
    <source>
        <strain evidence="1">Khon Kaen</strain>
    </source>
</reference>
<keyword evidence="2" id="KW-1185">Reference proteome</keyword>
<dbReference type="Proteomes" id="UP000243686">
    <property type="component" value="Unassembled WGS sequence"/>
</dbReference>
<accession>A0A1S8WWK1</accession>
<evidence type="ECO:0000313" key="1">
    <source>
        <dbReference type="EMBL" id="OON18836.1"/>
    </source>
</evidence>
<feature type="non-terminal residue" evidence="1">
    <location>
        <position position="1"/>
    </location>
</feature>
<dbReference type="EMBL" id="KV893808">
    <property type="protein sequence ID" value="OON18836.1"/>
    <property type="molecule type" value="Genomic_DNA"/>
</dbReference>
<sequence length="301" mass="33810">FLGEDLWIPVGPPCESYAEYRAKVPLITVIFRKVRPFVSCRKVSLAEISVLGKIGKSLHNKLSIGDYNLVEKMGRRVVGNLIALRLEKDTGAALVEEIECSTPNVAYYADHFNYQMFSGTAATANGLKNKSALFARPGLVVRQLVYKLRSINWNSAKQQLFSKQNSYTKRGSAKFKVAQWYQSCTHRTMRDWLGTRSFISTVAPAIGGIWILDKNATNETGASGNTNSTVKWPNRMFQRYDISTNIPMKPDWSWMNATKKLQTILHVPVFVDFNVQATPGSQPQVYFVPDGASWMTAGYFS</sequence>
<dbReference type="InterPro" id="IPR042089">
    <property type="entry name" value="Peptidase_M13_dom_2"/>
</dbReference>